<name>A0A0F9C815_9ZZZZ</name>
<dbReference type="InterPro" id="IPR058240">
    <property type="entry name" value="rSAM_sf"/>
</dbReference>
<comment type="caution">
    <text evidence="6">The sequence shown here is derived from an EMBL/GenBank/DDBJ whole genome shotgun (WGS) entry which is preliminary data.</text>
</comment>
<dbReference type="PANTHER" id="PTHR11228">
    <property type="entry name" value="RADICAL SAM DOMAIN PROTEIN"/>
    <property type="match status" value="1"/>
</dbReference>
<dbReference type="GO" id="GO:0046872">
    <property type="term" value="F:metal ion binding"/>
    <property type="evidence" value="ECO:0007669"/>
    <property type="project" value="UniProtKB-KW"/>
</dbReference>
<dbReference type="Gene3D" id="3.20.20.70">
    <property type="entry name" value="Aldolase class I"/>
    <property type="match status" value="1"/>
</dbReference>
<feature type="non-terminal residue" evidence="6">
    <location>
        <position position="1"/>
    </location>
</feature>
<protein>
    <recommendedName>
        <fullName evidence="5">Radical SAM core domain-containing protein</fullName>
    </recommendedName>
</protein>
<accession>A0A0F9C815</accession>
<evidence type="ECO:0000256" key="1">
    <source>
        <dbReference type="ARBA" id="ARBA00022691"/>
    </source>
</evidence>
<evidence type="ECO:0000256" key="4">
    <source>
        <dbReference type="ARBA" id="ARBA00023014"/>
    </source>
</evidence>
<dbReference type="SUPFAM" id="SSF102114">
    <property type="entry name" value="Radical SAM enzymes"/>
    <property type="match status" value="1"/>
</dbReference>
<evidence type="ECO:0000256" key="3">
    <source>
        <dbReference type="ARBA" id="ARBA00023004"/>
    </source>
</evidence>
<evidence type="ECO:0000256" key="2">
    <source>
        <dbReference type="ARBA" id="ARBA00022723"/>
    </source>
</evidence>
<evidence type="ECO:0000259" key="5">
    <source>
        <dbReference type="Pfam" id="PF04055"/>
    </source>
</evidence>
<dbReference type="InterPro" id="IPR013785">
    <property type="entry name" value="Aldolase_TIM"/>
</dbReference>
<dbReference type="AlphaFoldDB" id="A0A0F9C815"/>
<organism evidence="6">
    <name type="scientific">marine sediment metagenome</name>
    <dbReference type="NCBI Taxonomy" id="412755"/>
    <lineage>
        <taxon>unclassified sequences</taxon>
        <taxon>metagenomes</taxon>
        <taxon>ecological metagenomes</taxon>
    </lineage>
</organism>
<proteinExistence type="predicted"/>
<gene>
    <name evidence="6" type="ORF">LCGC14_2354860</name>
</gene>
<feature type="domain" description="Radical SAM core" evidence="5">
    <location>
        <begin position="3"/>
        <end position="78"/>
    </location>
</feature>
<dbReference type="InterPro" id="IPR007197">
    <property type="entry name" value="rSAM"/>
</dbReference>
<dbReference type="CDD" id="cd01335">
    <property type="entry name" value="Radical_SAM"/>
    <property type="match status" value="1"/>
</dbReference>
<reference evidence="6" key="1">
    <citation type="journal article" date="2015" name="Nature">
        <title>Complex archaea that bridge the gap between prokaryotes and eukaryotes.</title>
        <authorList>
            <person name="Spang A."/>
            <person name="Saw J.H."/>
            <person name="Jorgensen S.L."/>
            <person name="Zaremba-Niedzwiedzka K."/>
            <person name="Martijn J."/>
            <person name="Lind A.E."/>
            <person name="van Eijk R."/>
            <person name="Schleper C."/>
            <person name="Guy L."/>
            <person name="Ettema T.J."/>
        </authorList>
    </citation>
    <scope>NUCLEOTIDE SEQUENCE</scope>
</reference>
<dbReference type="EMBL" id="LAZR01034355">
    <property type="protein sequence ID" value="KKL45523.1"/>
    <property type="molecule type" value="Genomic_DNA"/>
</dbReference>
<dbReference type="PANTHER" id="PTHR11228:SF7">
    <property type="entry name" value="PQQA PEPTIDE CYCLASE"/>
    <property type="match status" value="1"/>
</dbReference>
<dbReference type="InterPro" id="IPR050377">
    <property type="entry name" value="Radical_SAM_PqqE_MftC-like"/>
</dbReference>
<keyword evidence="2" id="KW-0479">Metal-binding</keyword>
<keyword evidence="4" id="KW-0411">Iron-sulfur</keyword>
<dbReference type="GO" id="GO:0003824">
    <property type="term" value="F:catalytic activity"/>
    <property type="evidence" value="ECO:0007669"/>
    <property type="project" value="InterPro"/>
</dbReference>
<sequence>EVPYVALSGGEPLMCPEFWDVCEYLRANQVNVKVETNGEMIDDETAKRLGALNLRSVQISLDGATAASHEDLRKNGDYVKVTWIDSSASYGWRSIEESQRMSLSACITVGTLLNRTDGVVRVAGTTDYESDLMVQVISIPKVAVTSVTRLVEEY</sequence>
<keyword evidence="3" id="KW-0408">Iron</keyword>
<keyword evidence="1" id="KW-0949">S-adenosyl-L-methionine</keyword>
<evidence type="ECO:0000313" key="6">
    <source>
        <dbReference type="EMBL" id="KKL45523.1"/>
    </source>
</evidence>
<dbReference type="GO" id="GO:0051536">
    <property type="term" value="F:iron-sulfur cluster binding"/>
    <property type="evidence" value="ECO:0007669"/>
    <property type="project" value="UniProtKB-KW"/>
</dbReference>
<dbReference type="Pfam" id="PF04055">
    <property type="entry name" value="Radical_SAM"/>
    <property type="match status" value="1"/>
</dbReference>